<gene>
    <name evidence="2" type="ORF">E1261_35285</name>
</gene>
<sequence length="152" mass="15135">MIAWPGRRSENATTSLSSPSPVGPGAKNVKVVVGPNSMVISAREIAVIRIGDPPAPAGTAIRSPVRTLTRQCPSRHDFRFRPSSGSGTNSGVDGATGVGVGFGLGVGVGVGVELTDGVGVTLGGGDATSAGDEHPATSTTTSPTTQRFIPAT</sequence>
<protein>
    <submittedName>
        <fullName evidence="2">Uncharacterized protein</fullName>
    </submittedName>
</protein>
<evidence type="ECO:0000313" key="2">
    <source>
        <dbReference type="EMBL" id="TDC18599.1"/>
    </source>
</evidence>
<dbReference type="Proteomes" id="UP000295075">
    <property type="component" value="Unassembled WGS sequence"/>
</dbReference>
<evidence type="ECO:0000313" key="3">
    <source>
        <dbReference type="Proteomes" id="UP000295075"/>
    </source>
</evidence>
<feature type="region of interest" description="Disordered" evidence="1">
    <location>
        <begin position="73"/>
        <end position="92"/>
    </location>
</feature>
<reference evidence="2 3" key="1">
    <citation type="submission" date="2019-03" db="EMBL/GenBank/DDBJ databases">
        <title>Draft genome sequences of novel Actinobacteria.</title>
        <authorList>
            <person name="Sahin N."/>
            <person name="Ay H."/>
            <person name="Saygin H."/>
        </authorList>
    </citation>
    <scope>NUCLEOTIDE SEQUENCE [LARGE SCALE GENOMIC DNA]</scope>
    <source>
        <strain evidence="2 3">JCM 30547</strain>
    </source>
</reference>
<feature type="region of interest" description="Disordered" evidence="1">
    <location>
        <begin position="1"/>
        <end position="25"/>
    </location>
</feature>
<keyword evidence="3" id="KW-1185">Reference proteome</keyword>
<evidence type="ECO:0000256" key="1">
    <source>
        <dbReference type="SAM" id="MobiDB-lite"/>
    </source>
</evidence>
<dbReference type="EMBL" id="SMKA01000245">
    <property type="protein sequence ID" value="TDC18599.1"/>
    <property type="molecule type" value="Genomic_DNA"/>
</dbReference>
<dbReference type="AlphaFoldDB" id="A0A4R4P962"/>
<name>A0A4R4P962_9ACTN</name>
<comment type="caution">
    <text evidence="2">The sequence shown here is derived from an EMBL/GenBank/DDBJ whole genome shotgun (WGS) entry which is preliminary data.</text>
</comment>
<organism evidence="2 3">
    <name type="scientific">Kribbella albertanoniae</name>
    <dbReference type="NCBI Taxonomy" id="1266829"/>
    <lineage>
        <taxon>Bacteria</taxon>
        <taxon>Bacillati</taxon>
        <taxon>Actinomycetota</taxon>
        <taxon>Actinomycetes</taxon>
        <taxon>Propionibacteriales</taxon>
        <taxon>Kribbellaceae</taxon>
        <taxon>Kribbella</taxon>
    </lineage>
</organism>
<proteinExistence type="predicted"/>
<feature type="region of interest" description="Disordered" evidence="1">
    <location>
        <begin position="123"/>
        <end position="152"/>
    </location>
</feature>
<feature type="compositionally biased region" description="Polar residues" evidence="1">
    <location>
        <begin position="11"/>
        <end position="20"/>
    </location>
</feature>
<accession>A0A4R4P962</accession>